<comment type="similarity">
    <text evidence="1 5">Belongs to the metallo-dependent hydrolases superfamily. CpsB/CapC family.</text>
</comment>
<dbReference type="SUPFAM" id="SSF89550">
    <property type="entry name" value="PHP domain-like"/>
    <property type="match status" value="1"/>
</dbReference>
<organism evidence="6 7">
    <name type="scientific">Lysinibacillus irui</name>
    <dbReference type="NCBI Taxonomy" id="2998077"/>
    <lineage>
        <taxon>Bacteria</taxon>
        <taxon>Bacillati</taxon>
        <taxon>Bacillota</taxon>
        <taxon>Bacilli</taxon>
        <taxon>Bacillales</taxon>
        <taxon>Bacillaceae</taxon>
        <taxon>Lysinibacillus</taxon>
    </lineage>
</organism>
<evidence type="ECO:0000256" key="2">
    <source>
        <dbReference type="ARBA" id="ARBA00022801"/>
    </source>
</evidence>
<keyword evidence="3 5" id="KW-0904">Protein phosphatase</keyword>
<dbReference type="Proteomes" id="UP001219585">
    <property type="component" value="Chromosome"/>
</dbReference>
<dbReference type="Pfam" id="PF19567">
    <property type="entry name" value="CpsB_CapC"/>
    <property type="match status" value="1"/>
</dbReference>
<accession>A0AAJ5RQ50</accession>
<dbReference type="EMBL" id="CP113527">
    <property type="protein sequence ID" value="WDV07874.1"/>
    <property type="molecule type" value="Genomic_DNA"/>
</dbReference>
<gene>
    <name evidence="6" type="ORF">OU989_05140</name>
</gene>
<name>A0AAJ5RQ50_9BACI</name>
<sequence length="260" mass="29971">MKDVIIMIDLHAHILYDVDDGPKNEMDSLEMLRQAAKEGITEIICTSHARHPQYHVTYRKVVEQVNDLQQLLHHHQIPITLHTGHEIRLHDNLPILLQQQQLHPLAQSKYILLELPSSTIPAYTIEMIRSLKTFGYIPILAHPERNFAIKENPKKLEALIQQGVLTQLTTGSLTGLYGKDIQRLSLALVRANYIHTIGSDAHDLQKRSFFFQSALHYLEKKKEIDTITRLLDNNARVLANKPILPLELDDMAIKKRWLIF</sequence>
<dbReference type="RefSeq" id="WP_274796046.1">
    <property type="nucleotide sequence ID" value="NZ_CP113527.1"/>
</dbReference>
<proteinExistence type="inferred from homology"/>
<dbReference type="AlphaFoldDB" id="A0AAJ5RQ50"/>
<evidence type="ECO:0000256" key="5">
    <source>
        <dbReference type="PIRNR" id="PIRNR016557"/>
    </source>
</evidence>
<dbReference type="PIRSF" id="PIRSF016557">
    <property type="entry name" value="Caps_synth_CpsB"/>
    <property type="match status" value="1"/>
</dbReference>
<evidence type="ECO:0000256" key="1">
    <source>
        <dbReference type="ARBA" id="ARBA00005750"/>
    </source>
</evidence>
<dbReference type="PANTHER" id="PTHR39181">
    <property type="entry name" value="TYROSINE-PROTEIN PHOSPHATASE YWQE"/>
    <property type="match status" value="1"/>
</dbReference>
<dbReference type="EC" id="3.1.3.48" evidence="5"/>
<dbReference type="KEGG" id="liu:OU989_05140"/>
<evidence type="ECO:0000313" key="6">
    <source>
        <dbReference type="EMBL" id="WDV07874.1"/>
    </source>
</evidence>
<dbReference type="GO" id="GO:0030145">
    <property type="term" value="F:manganese ion binding"/>
    <property type="evidence" value="ECO:0007669"/>
    <property type="project" value="UniProtKB-UniRule"/>
</dbReference>
<dbReference type="InterPro" id="IPR016667">
    <property type="entry name" value="Caps_polysacc_synth_CpsB/CapC"/>
</dbReference>
<dbReference type="PANTHER" id="PTHR39181:SF1">
    <property type="entry name" value="TYROSINE-PROTEIN PHOSPHATASE YWQE"/>
    <property type="match status" value="1"/>
</dbReference>
<protein>
    <recommendedName>
        <fullName evidence="5">Tyrosine-protein phosphatase</fullName>
        <ecNumber evidence="5">3.1.3.48</ecNumber>
    </recommendedName>
</protein>
<keyword evidence="2 5" id="KW-0378">Hydrolase</keyword>
<evidence type="ECO:0000256" key="3">
    <source>
        <dbReference type="ARBA" id="ARBA00022912"/>
    </source>
</evidence>
<comment type="catalytic activity">
    <reaction evidence="4 5">
        <text>O-phospho-L-tyrosyl-[protein] + H2O = L-tyrosyl-[protein] + phosphate</text>
        <dbReference type="Rhea" id="RHEA:10684"/>
        <dbReference type="Rhea" id="RHEA-COMP:10136"/>
        <dbReference type="Rhea" id="RHEA-COMP:20101"/>
        <dbReference type="ChEBI" id="CHEBI:15377"/>
        <dbReference type="ChEBI" id="CHEBI:43474"/>
        <dbReference type="ChEBI" id="CHEBI:46858"/>
        <dbReference type="ChEBI" id="CHEBI:61978"/>
        <dbReference type="EC" id="3.1.3.48"/>
    </reaction>
</comment>
<evidence type="ECO:0000313" key="7">
    <source>
        <dbReference type="Proteomes" id="UP001219585"/>
    </source>
</evidence>
<dbReference type="InterPro" id="IPR016195">
    <property type="entry name" value="Pol/histidinol_Pase-like"/>
</dbReference>
<evidence type="ECO:0000256" key="4">
    <source>
        <dbReference type="ARBA" id="ARBA00051722"/>
    </source>
</evidence>
<dbReference type="GO" id="GO:0004725">
    <property type="term" value="F:protein tyrosine phosphatase activity"/>
    <property type="evidence" value="ECO:0007669"/>
    <property type="project" value="UniProtKB-UniRule"/>
</dbReference>
<dbReference type="Gene3D" id="3.20.20.140">
    <property type="entry name" value="Metal-dependent hydrolases"/>
    <property type="match status" value="1"/>
</dbReference>
<reference evidence="6" key="1">
    <citation type="submission" date="2022-11" db="EMBL/GenBank/DDBJ databases">
        <title>Lysinibacillus irui.</title>
        <authorList>
            <person name="Akintayo S.O."/>
        </authorList>
    </citation>
    <scope>NUCLEOTIDE SEQUENCE</scope>
    <source>
        <strain evidence="6">IRB4-01</strain>
    </source>
</reference>